<evidence type="ECO:0000313" key="2">
    <source>
        <dbReference type="EMBL" id="OCH94027.1"/>
    </source>
</evidence>
<accession>A0A8E2J5Z5</accession>
<evidence type="ECO:0000256" key="1">
    <source>
        <dbReference type="SAM" id="Phobius"/>
    </source>
</evidence>
<feature type="transmembrane region" description="Helical" evidence="1">
    <location>
        <begin position="158"/>
        <end position="183"/>
    </location>
</feature>
<keyword evidence="1" id="KW-1133">Transmembrane helix</keyword>
<feature type="transmembrane region" description="Helical" evidence="1">
    <location>
        <begin position="204"/>
        <end position="225"/>
    </location>
</feature>
<proteinExistence type="predicted"/>
<evidence type="ECO:0000313" key="3">
    <source>
        <dbReference type="Proteomes" id="UP000250043"/>
    </source>
</evidence>
<keyword evidence="3" id="KW-1185">Reference proteome</keyword>
<reference evidence="2 3" key="1">
    <citation type="submission" date="2016-07" db="EMBL/GenBank/DDBJ databases">
        <title>Draft genome of the white-rot fungus Obba rivulosa 3A-2.</title>
        <authorList>
            <consortium name="DOE Joint Genome Institute"/>
            <person name="Miettinen O."/>
            <person name="Riley R."/>
            <person name="Acob R."/>
            <person name="Barry K."/>
            <person name="Cullen D."/>
            <person name="De Vries R."/>
            <person name="Hainaut M."/>
            <person name="Hatakka A."/>
            <person name="Henrissat B."/>
            <person name="Hilden K."/>
            <person name="Kuo R."/>
            <person name="Labutti K."/>
            <person name="Lipzen A."/>
            <person name="Makela M.R."/>
            <person name="Sandor L."/>
            <person name="Spatafora J.W."/>
            <person name="Grigoriev I.V."/>
            <person name="Hibbett D.S."/>
        </authorList>
    </citation>
    <scope>NUCLEOTIDE SEQUENCE [LARGE SCALE GENOMIC DNA]</scope>
    <source>
        <strain evidence="2 3">3A-2</strain>
    </source>
</reference>
<keyword evidence="1" id="KW-0812">Transmembrane</keyword>
<organism evidence="2 3">
    <name type="scientific">Obba rivulosa</name>
    <dbReference type="NCBI Taxonomy" id="1052685"/>
    <lineage>
        <taxon>Eukaryota</taxon>
        <taxon>Fungi</taxon>
        <taxon>Dikarya</taxon>
        <taxon>Basidiomycota</taxon>
        <taxon>Agaricomycotina</taxon>
        <taxon>Agaricomycetes</taxon>
        <taxon>Polyporales</taxon>
        <taxon>Gelatoporiaceae</taxon>
        <taxon>Obba</taxon>
    </lineage>
</organism>
<feature type="transmembrane region" description="Helical" evidence="1">
    <location>
        <begin position="18"/>
        <end position="36"/>
    </location>
</feature>
<dbReference type="OrthoDB" id="3357408at2759"/>
<sequence>MAISLIKAELLAQFFSDILLGAHLVTFGMTLWSQFCSNPTQGRRINKLLVITSSILAIVGMFNAGLHVSFNIRAWETGDTDLIYGYGWLSSMTIVDIVISALTGDTILVYRCWIIYERRLKVVLPSILLWLGAVILAVFVTVVGASTSGSLFGDGHGWLVPITVTAIALSVLLNVITTSLIVLRILKTYRQLNTHFPSRRNLSYVIRIVVESGLIYTSAAIALVVTCALAISAVFILSNCLIQVTGIAFNLIIIRFDKYLADRSTLQALSDTRPIASNGLQFSNGNGFIGVLEVPPIHVHVPQETLEDKISTLGDMQMYERGSYKFPVRTTETITH</sequence>
<dbReference type="Proteomes" id="UP000250043">
    <property type="component" value="Unassembled WGS sequence"/>
</dbReference>
<feature type="transmembrane region" description="Helical" evidence="1">
    <location>
        <begin position="122"/>
        <end position="146"/>
    </location>
</feature>
<feature type="transmembrane region" description="Helical" evidence="1">
    <location>
        <begin position="86"/>
        <end position="110"/>
    </location>
</feature>
<dbReference type="EMBL" id="KV722348">
    <property type="protein sequence ID" value="OCH94027.1"/>
    <property type="molecule type" value="Genomic_DNA"/>
</dbReference>
<dbReference type="AlphaFoldDB" id="A0A8E2J5Z5"/>
<feature type="transmembrane region" description="Helical" evidence="1">
    <location>
        <begin position="231"/>
        <end position="254"/>
    </location>
</feature>
<keyword evidence="1" id="KW-0472">Membrane</keyword>
<protein>
    <submittedName>
        <fullName evidence="2">Uncharacterized protein</fullName>
    </submittedName>
</protein>
<name>A0A8E2J5Z5_9APHY</name>
<gene>
    <name evidence="2" type="ORF">OBBRIDRAFT_217018</name>
</gene>
<feature type="transmembrane region" description="Helical" evidence="1">
    <location>
        <begin position="48"/>
        <end position="66"/>
    </location>
</feature>